<keyword evidence="1" id="KW-0812">Transmembrane</keyword>
<proteinExistence type="predicted"/>
<keyword evidence="1" id="KW-0472">Membrane</keyword>
<reference evidence="2 3" key="1">
    <citation type="submission" date="2023-03" db="EMBL/GenBank/DDBJ databases">
        <title>Bacillus Genome Sequencing.</title>
        <authorList>
            <person name="Dunlap C."/>
        </authorList>
    </citation>
    <scope>NUCLEOTIDE SEQUENCE [LARGE SCALE GENOMIC DNA]</scope>
    <source>
        <strain evidence="2 3">B-59205</strain>
    </source>
</reference>
<sequence>MSRHRGHMSAHFVAEYVTMFGKNSVVALPLQILIIGPFVMFL</sequence>
<dbReference type="AlphaFoldDB" id="A0AAW9NZF5"/>
<dbReference type="Proteomes" id="UP001344888">
    <property type="component" value="Unassembled WGS sequence"/>
</dbReference>
<comment type="caution">
    <text evidence="2">The sequence shown here is derived from an EMBL/GenBank/DDBJ whole genome shotgun (WGS) entry which is preliminary data.</text>
</comment>
<gene>
    <name evidence="2" type="ORF">P9B03_18330</name>
</gene>
<evidence type="ECO:0000256" key="1">
    <source>
        <dbReference type="SAM" id="Phobius"/>
    </source>
</evidence>
<evidence type="ECO:0000313" key="3">
    <source>
        <dbReference type="Proteomes" id="UP001344888"/>
    </source>
</evidence>
<evidence type="ECO:0000313" key="2">
    <source>
        <dbReference type="EMBL" id="MEC1180458.1"/>
    </source>
</evidence>
<keyword evidence="3" id="KW-1185">Reference proteome</keyword>
<dbReference type="RefSeq" id="WP_274523363.1">
    <property type="nucleotide sequence ID" value="NZ_JARSFG010000028.1"/>
</dbReference>
<protein>
    <submittedName>
        <fullName evidence="2">Uncharacterized protein</fullName>
    </submittedName>
</protein>
<organism evidence="2 3">
    <name type="scientific">Metasolibacillus meyeri</name>
    <dbReference type="NCBI Taxonomy" id="1071052"/>
    <lineage>
        <taxon>Bacteria</taxon>
        <taxon>Bacillati</taxon>
        <taxon>Bacillota</taxon>
        <taxon>Bacilli</taxon>
        <taxon>Bacillales</taxon>
        <taxon>Caryophanaceae</taxon>
        <taxon>Metasolibacillus</taxon>
    </lineage>
</organism>
<keyword evidence="1" id="KW-1133">Transmembrane helix</keyword>
<feature type="transmembrane region" description="Helical" evidence="1">
    <location>
        <begin position="20"/>
        <end position="41"/>
    </location>
</feature>
<accession>A0AAW9NZF5</accession>
<dbReference type="EMBL" id="JARSFG010000028">
    <property type="protein sequence ID" value="MEC1180458.1"/>
    <property type="molecule type" value="Genomic_DNA"/>
</dbReference>
<name>A0AAW9NZF5_9BACL</name>